<reference evidence="1" key="2">
    <citation type="submission" date="2022-01" db="EMBL/GenBank/DDBJ databases">
        <authorList>
            <person name="Yamashiro T."/>
            <person name="Shiraishi A."/>
            <person name="Satake H."/>
            <person name="Nakayama K."/>
        </authorList>
    </citation>
    <scope>NUCLEOTIDE SEQUENCE</scope>
</reference>
<organism evidence="1 2">
    <name type="scientific">Tanacetum coccineum</name>
    <dbReference type="NCBI Taxonomy" id="301880"/>
    <lineage>
        <taxon>Eukaryota</taxon>
        <taxon>Viridiplantae</taxon>
        <taxon>Streptophyta</taxon>
        <taxon>Embryophyta</taxon>
        <taxon>Tracheophyta</taxon>
        <taxon>Spermatophyta</taxon>
        <taxon>Magnoliopsida</taxon>
        <taxon>eudicotyledons</taxon>
        <taxon>Gunneridae</taxon>
        <taxon>Pentapetalae</taxon>
        <taxon>asterids</taxon>
        <taxon>campanulids</taxon>
        <taxon>Asterales</taxon>
        <taxon>Asteraceae</taxon>
        <taxon>Asteroideae</taxon>
        <taxon>Anthemideae</taxon>
        <taxon>Anthemidinae</taxon>
        <taxon>Tanacetum</taxon>
    </lineage>
</organism>
<reference evidence="1" key="1">
    <citation type="journal article" date="2022" name="Int. J. Mol. Sci.">
        <title>Draft Genome of Tanacetum Coccineum: Genomic Comparison of Closely Related Tanacetum-Family Plants.</title>
        <authorList>
            <person name="Yamashiro T."/>
            <person name="Shiraishi A."/>
            <person name="Nakayama K."/>
            <person name="Satake H."/>
        </authorList>
    </citation>
    <scope>NUCLEOTIDE SEQUENCE</scope>
</reference>
<evidence type="ECO:0000313" key="1">
    <source>
        <dbReference type="EMBL" id="GJT81295.1"/>
    </source>
</evidence>
<gene>
    <name evidence="1" type="ORF">Tco_1055637</name>
</gene>
<proteinExistence type="predicted"/>
<name>A0ABQ5H0W8_9ASTR</name>
<keyword evidence="2" id="KW-1185">Reference proteome</keyword>
<accession>A0ABQ5H0W8</accession>
<comment type="caution">
    <text evidence="1">The sequence shown here is derived from an EMBL/GenBank/DDBJ whole genome shotgun (WGS) entry which is preliminary data.</text>
</comment>
<dbReference type="EMBL" id="BQNB010019070">
    <property type="protein sequence ID" value="GJT81295.1"/>
    <property type="molecule type" value="Genomic_DNA"/>
</dbReference>
<sequence>MYGFKECSSCGALYNKERCCSNVNFVDKFVRNPNKTPNSSQRPPHNCPKCGNPVEGLYCRQCALLRKKLEEVWFTICDKNEIFQDFLNTSKSSNDNTNVVNAPQEPFDFNQDPGKNSSQSPPHIDHHCCYGCGDSLDVLIISNSEPCYNQNVDEFPQTLPSLHLTCYSGDENSFTYDSNLNFVDDSPNPPLQPLTYSYELCGNDAHYGHYCPPQVPFIYNPEPGPHDTFQCQPMNQNSNSFGFDKFQRSQYPVIHHPPQETSVEMLQARENLMESIQTFLKKFNRISFRETPKVLLLAWEKFFEIKHACKEKQHQPEDIQELLNKLLHDVQIISEELANFINTPNWNRPAFYHDDDEDDDEEYTITITPILPTVEPDNSLSMRDENLSTIPEKEESNVEDLVSIPSESEDISDSMCDVPFCDNSTPLEALKDHSEILLDSNDDYSSSDDDSIYSEDIDYVEASPPDSELVSLEEVKDFENGDIDTDILLTIKDDILREKLLNINLLIAKIEALKDNPTPSSNFVTKSPSTSPNSFLEETNISYNCLPESETFCFNLEEKSSGYFDNLTRQPRVHVPNVLPTHPTIHLDSDFTLSSDSIGSDLVVSFPSETRNKIFIPGIFIEVQSKRFLSPNEFSISFIRDLLSPVFDTLLPFSSENEDNVFNPGILASNEEKSPHLLSHRGFKAFQLISDFSKSPMMIYGADIPILDVPFLHFYPFDKLKIAPDFEASRARGFVLRSLELQSSASLWESNIQILSTNVYL</sequence>
<protein>
    <submittedName>
        <fullName evidence="1">Uncharacterized protein</fullName>
    </submittedName>
</protein>
<evidence type="ECO:0000313" key="2">
    <source>
        <dbReference type="Proteomes" id="UP001151760"/>
    </source>
</evidence>
<dbReference type="Proteomes" id="UP001151760">
    <property type="component" value="Unassembled WGS sequence"/>
</dbReference>